<protein>
    <submittedName>
        <fullName evidence="3">Chlorophyllase-like protein</fullName>
    </submittedName>
</protein>
<evidence type="ECO:0000259" key="2">
    <source>
        <dbReference type="Pfam" id="PF12740"/>
    </source>
</evidence>
<dbReference type="PANTHER" id="PTHR33428:SF14">
    <property type="entry name" value="CARBOXYLESTERASE TYPE B DOMAIN-CONTAINING PROTEIN"/>
    <property type="match status" value="1"/>
</dbReference>
<dbReference type="InterPro" id="IPR029058">
    <property type="entry name" value="AB_hydrolase_fold"/>
</dbReference>
<feature type="domain" description="PET hydrolase/cutinase-like" evidence="2">
    <location>
        <begin position="51"/>
        <end position="274"/>
    </location>
</feature>
<dbReference type="AlphaFoldDB" id="A0A318JV25"/>
<evidence type="ECO:0000313" key="4">
    <source>
        <dbReference type="Proteomes" id="UP000247569"/>
    </source>
</evidence>
<evidence type="ECO:0000256" key="1">
    <source>
        <dbReference type="SAM" id="MobiDB-lite"/>
    </source>
</evidence>
<dbReference type="Gene3D" id="3.40.50.1820">
    <property type="entry name" value="alpha/beta hydrolase"/>
    <property type="match status" value="1"/>
</dbReference>
<reference evidence="3 4" key="1">
    <citation type="submission" date="2018-05" db="EMBL/GenBank/DDBJ databases">
        <title>Genomic Encyclopedia of Type Strains, Phase IV (KMG-IV): sequencing the most valuable type-strain genomes for metagenomic binning, comparative biology and taxonomic classification.</title>
        <authorList>
            <person name="Goeker M."/>
        </authorList>
    </citation>
    <scope>NUCLEOTIDE SEQUENCE [LARGE SCALE GENOMIC DNA]</scope>
    <source>
        <strain evidence="3 4">DSM 44704</strain>
    </source>
</reference>
<keyword evidence="4" id="KW-1185">Reference proteome</keyword>
<organism evidence="3 4">
    <name type="scientific">Nocardia tenerifensis</name>
    <dbReference type="NCBI Taxonomy" id="228006"/>
    <lineage>
        <taxon>Bacteria</taxon>
        <taxon>Bacillati</taxon>
        <taxon>Actinomycetota</taxon>
        <taxon>Actinomycetes</taxon>
        <taxon>Mycobacteriales</taxon>
        <taxon>Nocardiaceae</taxon>
        <taxon>Nocardia</taxon>
    </lineage>
</organism>
<comment type="caution">
    <text evidence="3">The sequence shown here is derived from an EMBL/GenBank/DDBJ whole genome shotgun (WGS) entry which is preliminary data.</text>
</comment>
<accession>A0A318JV25</accession>
<name>A0A318JV25_9NOCA</name>
<dbReference type="Proteomes" id="UP000247569">
    <property type="component" value="Unassembled WGS sequence"/>
</dbReference>
<dbReference type="PANTHER" id="PTHR33428">
    <property type="entry name" value="CHLOROPHYLLASE-2, CHLOROPLASTIC"/>
    <property type="match status" value="1"/>
</dbReference>
<dbReference type="SUPFAM" id="SSF53474">
    <property type="entry name" value="alpha/beta-Hydrolases"/>
    <property type="match status" value="1"/>
</dbReference>
<dbReference type="InterPro" id="IPR041127">
    <property type="entry name" value="PET_hydrolase/cutinase-like"/>
</dbReference>
<proteinExistence type="predicted"/>
<sequence>MSVSPPPHARSGHRHRPLLLRALLALAWVLMLSALTMLSGPALSSAQPSSTPPPSTTTQSPAASGDFGSPGPYATAVDVGAVHTLYYPRDIASSTQRHPLVIWGNGTFAAPVVYRNLLLHWASYGFIVAAANTTQSGSAIAMRAGIDALARANADSGSKFYQHVDLAHIAAAGHSQGGAGAIVAGADARVDTVLAIQPGPLADIREVHGPTFLMAGQADIIVLPPLVQAFYNAATHIPAIYGELRGVGHLTVALDSAPFLAPTTAWLRLQLTDDPAARAVFYGPSCGICTDTATWSDVRRNALVPQ</sequence>
<evidence type="ECO:0000313" key="3">
    <source>
        <dbReference type="EMBL" id="PXX60871.1"/>
    </source>
</evidence>
<gene>
    <name evidence="3" type="ORF">DFR70_10962</name>
</gene>
<feature type="region of interest" description="Disordered" evidence="1">
    <location>
        <begin position="43"/>
        <end position="67"/>
    </location>
</feature>
<dbReference type="Pfam" id="PF12740">
    <property type="entry name" value="PETase"/>
    <property type="match status" value="1"/>
</dbReference>
<dbReference type="EMBL" id="QJKF01000009">
    <property type="protein sequence ID" value="PXX60871.1"/>
    <property type="molecule type" value="Genomic_DNA"/>
</dbReference>